<dbReference type="GO" id="GO:0033194">
    <property type="term" value="P:response to hydroperoxide"/>
    <property type="evidence" value="ECO:0007669"/>
    <property type="project" value="TreeGrafter"/>
</dbReference>
<dbReference type="AlphaFoldDB" id="A0A4R6K4X8"/>
<proteinExistence type="predicted"/>
<dbReference type="EMBL" id="SNWQ01000016">
    <property type="protein sequence ID" value="TDO44380.1"/>
    <property type="molecule type" value="Genomic_DNA"/>
</dbReference>
<dbReference type="RefSeq" id="WP_133803455.1">
    <property type="nucleotide sequence ID" value="NZ_SNWQ01000016.1"/>
</dbReference>
<dbReference type="OrthoDB" id="3210767at2"/>
<protein>
    <recommendedName>
        <fullName evidence="3">Peroxide stress protein YaaA</fullName>
    </recommendedName>
</protein>
<dbReference type="GO" id="GO:0005829">
    <property type="term" value="C:cytosol"/>
    <property type="evidence" value="ECO:0007669"/>
    <property type="project" value="TreeGrafter"/>
</dbReference>
<gene>
    <name evidence="1" type="ORF">EV643_116192</name>
</gene>
<evidence type="ECO:0000313" key="1">
    <source>
        <dbReference type="EMBL" id="TDO44380.1"/>
    </source>
</evidence>
<dbReference type="Proteomes" id="UP000295388">
    <property type="component" value="Unassembled WGS sequence"/>
</dbReference>
<accession>A0A4R6K4X8</accession>
<sequence length="255" mass="27451">MTLILLPPSEGKTGRSRGRTVGLTDLSFPELAPTRELVLDTLAKVSASADAYNVLGVGASLKDEVERNARWRTEPAVPASELYSGVLYDALGYSTLSAGSKRRANARLLVVSAAWGALRMQDRVPPYRLSMGTTLPGLGPLASVWREPLQTVLDNAAGQGVIVDCRSSTYAAAWRPTSDRAAKWVAISVVRERGGVRSVVSHNAKHTRGLVARHLLESGKDPGTPKSLHKLIAARWNAELARTPTGWTLTVVEHD</sequence>
<reference evidence="1 2" key="1">
    <citation type="submission" date="2019-03" db="EMBL/GenBank/DDBJ databases">
        <title>Genomic Encyclopedia of Type Strains, Phase III (KMG-III): the genomes of soil and plant-associated and newly described type strains.</title>
        <authorList>
            <person name="Whitman W."/>
        </authorList>
    </citation>
    <scope>NUCLEOTIDE SEQUENCE [LARGE SCALE GENOMIC DNA]</scope>
    <source>
        <strain evidence="1 2">VKM Ac-2527</strain>
    </source>
</reference>
<evidence type="ECO:0000313" key="2">
    <source>
        <dbReference type="Proteomes" id="UP000295388"/>
    </source>
</evidence>
<dbReference type="PANTHER" id="PTHR30283">
    <property type="entry name" value="PEROXIDE STRESS RESPONSE PROTEIN YAAA"/>
    <property type="match status" value="1"/>
</dbReference>
<dbReference type="InterPro" id="IPR005583">
    <property type="entry name" value="YaaA"/>
</dbReference>
<name>A0A4R6K4X8_9ACTN</name>
<keyword evidence="2" id="KW-1185">Reference proteome</keyword>
<dbReference type="PANTHER" id="PTHR30283:SF4">
    <property type="entry name" value="PEROXIDE STRESS RESISTANCE PROTEIN YAAA"/>
    <property type="match status" value="1"/>
</dbReference>
<organism evidence="1 2">
    <name type="scientific">Kribbella caucasensis</name>
    <dbReference type="NCBI Taxonomy" id="2512215"/>
    <lineage>
        <taxon>Bacteria</taxon>
        <taxon>Bacillati</taxon>
        <taxon>Actinomycetota</taxon>
        <taxon>Actinomycetes</taxon>
        <taxon>Propionibacteriales</taxon>
        <taxon>Kribbellaceae</taxon>
        <taxon>Kribbella</taxon>
    </lineage>
</organism>
<dbReference type="Pfam" id="PF03883">
    <property type="entry name" value="H2O2_YaaD"/>
    <property type="match status" value="1"/>
</dbReference>
<evidence type="ECO:0008006" key="3">
    <source>
        <dbReference type="Google" id="ProtNLM"/>
    </source>
</evidence>
<comment type="caution">
    <text evidence="1">The sequence shown here is derived from an EMBL/GenBank/DDBJ whole genome shotgun (WGS) entry which is preliminary data.</text>
</comment>